<keyword evidence="12" id="KW-1185">Reference proteome</keyword>
<protein>
    <recommendedName>
        <fullName evidence="9">TRAP transporter small permease protein</fullName>
    </recommendedName>
</protein>
<evidence type="ECO:0000256" key="4">
    <source>
        <dbReference type="ARBA" id="ARBA00022519"/>
    </source>
</evidence>
<feature type="transmembrane region" description="Helical" evidence="9">
    <location>
        <begin position="12"/>
        <end position="37"/>
    </location>
</feature>
<comment type="subunit">
    <text evidence="9">The complex comprises the extracytoplasmic solute receptor protein and the two transmembrane proteins.</text>
</comment>
<keyword evidence="6 9" id="KW-1133">Transmembrane helix</keyword>
<feature type="domain" description="Tripartite ATP-independent periplasmic transporters DctQ component" evidence="10">
    <location>
        <begin position="23"/>
        <end position="156"/>
    </location>
</feature>
<evidence type="ECO:0000313" key="11">
    <source>
        <dbReference type="EMBL" id="GLR25716.1"/>
    </source>
</evidence>
<name>A0ABQ5YQJ1_9BURK</name>
<comment type="function">
    <text evidence="9">Part of the tripartite ATP-independent periplasmic (TRAP) transport system.</text>
</comment>
<proteinExistence type="inferred from homology"/>
<dbReference type="RefSeq" id="WP_284280150.1">
    <property type="nucleotide sequence ID" value="NZ_BSOJ01000007.1"/>
</dbReference>
<reference evidence="12" key="1">
    <citation type="journal article" date="2019" name="Int. J. Syst. Evol. Microbiol.">
        <title>The Global Catalogue of Microorganisms (GCM) 10K type strain sequencing project: providing services to taxonomists for standard genome sequencing and annotation.</title>
        <authorList>
            <consortium name="The Broad Institute Genomics Platform"/>
            <consortium name="The Broad Institute Genome Sequencing Center for Infectious Disease"/>
            <person name="Wu L."/>
            <person name="Ma J."/>
        </authorList>
    </citation>
    <scope>NUCLEOTIDE SEQUENCE [LARGE SCALE GENOMIC DNA]</scope>
    <source>
        <strain evidence="12">NBRC 105857</strain>
    </source>
</reference>
<evidence type="ECO:0000256" key="2">
    <source>
        <dbReference type="ARBA" id="ARBA00022448"/>
    </source>
</evidence>
<keyword evidence="4 9" id="KW-0997">Cell inner membrane</keyword>
<gene>
    <name evidence="11" type="ORF">GCM10007875_08040</name>
</gene>
<evidence type="ECO:0000313" key="12">
    <source>
        <dbReference type="Proteomes" id="UP001156664"/>
    </source>
</evidence>
<evidence type="ECO:0000256" key="8">
    <source>
        <dbReference type="ARBA" id="ARBA00038436"/>
    </source>
</evidence>
<evidence type="ECO:0000256" key="6">
    <source>
        <dbReference type="ARBA" id="ARBA00022989"/>
    </source>
</evidence>
<evidence type="ECO:0000256" key="1">
    <source>
        <dbReference type="ARBA" id="ARBA00004429"/>
    </source>
</evidence>
<keyword evidence="2 9" id="KW-0813">Transport</keyword>
<evidence type="ECO:0000259" key="10">
    <source>
        <dbReference type="Pfam" id="PF04290"/>
    </source>
</evidence>
<keyword evidence="5 9" id="KW-0812">Transmembrane</keyword>
<organism evidence="11 12">
    <name type="scientific">Limnobacter litoralis</name>
    <dbReference type="NCBI Taxonomy" id="481366"/>
    <lineage>
        <taxon>Bacteria</taxon>
        <taxon>Pseudomonadati</taxon>
        <taxon>Pseudomonadota</taxon>
        <taxon>Betaproteobacteria</taxon>
        <taxon>Burkholderiales</taxon>
        <taxon>Burkholderiaceae</taxon>
        <taxon>Limnobacter</taxon>
    </lineage>
</organism>
<comment type="caution">
    <text evidence="11">The sequence shown here is derived from an EMBL/GenBank/DDBJ whole genome shotgun (WGS) entry which is preliminary data.</text>
</comment>
<dbReference type="Pfam" id="PF04290">
    <property type="entry name" value="DctQ"/>
    <property type="match status" value="1"/>
</dbReference>
<evidence type="ECO:0000256" key="9">
    <source>
        <dbReference type="RuleBase" id="RU369079"/>
    </source>
</evidence>
<feature type="transmembrane region" description="Helical" evidence="9">
    <location>
        <begin position="49"/>
        <end position="66"/>
    </location>
</feature>
<comment type="similarity">
    <text evidence="8 9">Belongs to the TRAP transporter small permease family.</text>
</comment>
<dbReference type="PANTHER" id="PTHR35011:SF10">
    <property type="entry name" value="TRAP TRANSPORTER SMALL PERMEASE PROTEIN"/>
    <property type="match status" value="1"/>
</dbReference>
<dbReference type="InterPro" id="IPR007387">
    <property type="entry name" value="TRAP_DctQ"/>
</dbReference>
<feature type="transmembrane region" description="Helical" evidence="9">
    <location>
        <begin position="86"/>
        <end position="105"/>
    </location>
</feature>
<evidence type="ECO:0000256" key="3">
    <source>
        <dbReference type="ARBA" id="ARBA00022475"/>
    </source>
</evidence>
<accession>A0ABQ5YQJ1</accession>
<dbReference type="EMBL" id="BSOJ01000007">
    <property type="protein sequence ID" value="GLR25716.1"/>
    <property type="molecule type" value="Genomic_DNA"/>
</dbReference>
<evidence type="ECO:0000256" key="5">
    <source>
        <dbReference type="ARBA" id="ARBA00022692"/>
    </source>
</evidence>
<feature type="transmembrane region" description="Helical" evidence="9">
    <location>
        <begin position="134"/>
        <end position="152"/>
    </location>
</feature>
<dbReference type="Proteomes" id="UP001156664">
    <property type="component" value="Unassembled WGS sequence"/>
</dbReference>
<comment type="subcellular location">
    <subcellularLocation>
        <location evidence="1 9">Cell inner membrane</location>
        <topology evidence="1 9">Multi-pass membrane protein</topology>
    </subcellularLocation>
</comment>
<dbReference type="InterPro" id="IPR055348">
    <property type="entry name" value="DctQ"/>
</dbReference>
<sequence length="174" mass="19361">MEKLLRRGSDLFAWVGGIALVVMMLEISADVILRTLFNKPLPLTVEIVSFYYMVAVVFMPMALVEFTGHHISVNLVTQHLNKPAKLTVQFIAMTAALIYFALMTFQTGRQALESLEMHEYLMGAFALPTWPGRFTLPLGCGAYCLVLIVRLVQICRGVDIDAEFESDANLTEGA</sequence>
<evidence type="ECO:0000256" key="7">
    <source>
        <dbReference type="ARBA" id="ARBA00023136"/>
    </source>
</evidence>
<keyword evidence="3" id="KW-1003">Cell membrane</keyword>
<dbReference type="PANTHER" id="PTHR35011">
    <property type="entry name" value="2,3-DIKETO-L-GULONATE TRAP TRANSPORTER SMALL PERMEASE PROTEIN YIAM"/>
    <property type="match status" value="1"/>
</dbReference>
<keyword evidence="7 9" id="KW-0472">Membrane</keyword>